<reference evidence="1 2" key="1">
    <citation type="submission" date="2020-02" db="EMBL/GenBank/DDBJ databases">
        <authorList>
            <person name="Kim Y.B."/>
            <person name="Roh S.W."/>
        </authorList>
    </citation>
    <scope>NUCLEOTIDE SEQUENCE [LARGE SCALE GENOMIC DNA]</scope>
    <source>
        <strain evidence="1 2">DSM 103574</strain>
    </source>
</reference>
<accession>A0A858BU52</accession>
<gene>
    <name evidence="1" type="ORF">Ami103574_04350</name>
</gene>
<evidence type="ECO:0000313" key="2">
    <source>
        <dbReference type="Proteomes" id="UP000466848"/>
    </source>
</evidence>
<protein>
    <submittedName>
        <fullName evidence="1">Uncharacterized protein</fullName>
    </submittedName>
</protein>
<dbReference type="Proteomes" id="UP000466848">
    <property type="component" value="Chromosome"/>
</dbReference>
<keyword evidence="2" id="KW-1185">Reference proteome</keyword>
<proteinExistence type="predicted"/>
<dbReference type="RefSeq" id="WP_163065461.1">
    <property type="nucleotide sequence ID" value="NZ_CP048649.1"/>
</dbReference>
<dbReference type="EMBL" id="CP048649">
    <property type="protein sequence ID" value="QIB68598.1"/>
    <property type="molecule type" value="Genomic_DNA"/>
</dbReference>
<evidence type="ECO:0000313" key="1">
    <source>
        <dbReference type="EMBL" id="QIB68598.1"/>
    </source>
</evidence>
<dbReference type="KEGG" id="abut:Ami103574_04350"/>
<name>A0A858BU52_9FIRM</name>
<dbReference type="AlphaFoldDB" id="A0A858BU52"/>
<sequence length="149" mass="16736">MKIKAIAKLCKESKFIQLIDVPSGSSCRQWIGNGGAAYPITGLPYLDEQSIYTVFEIPEDKQEKIKFIHQQNPGFFNFDDTDRTEIQVELLGVGVDLGSKLIKPLQTRKGIGFYDTKYMAPLADITVGREIYERETEGGKPTLQLSKAF</sequence>
<organism evidence="1 2">
    <name type="scientific">Aminipila butyrica</name>
    <dbReference type="NCBI Taxonomy" id="433296"/>
    <lineage>
        <taxon>Bacteria</taxon>
        <taxon>Bacillati</taxon>
        <taxon>Bacillota</taxon>
        <taxon>Clostridia</taxon>
        <taxon>Peptostreptococcales</taxon>
        <taxon>Anaerovoracaceae</taxon>
        <taxon>Aminipila</taxon>
    </lineage>
</organism>